<dbReference type="Proteomes" id="UP000198736">
    <property type="component" value="Unassembled WGS sequence"/>
</dbReference>
<dbReference type="SUPFAM" id="SSF52980">
    <property type="entry name" value="Restriction endonuclease-like"/>
    <property type="match status" value="1"/>
</dbReference>
<evidence type="ECO:0000313" key="2">
    <source>
        <dbReference type="Proteomes" id="UP000198736"/>
    </source>
</evidence>
<evidence type="ECO:0000313" key="1">
    <source>
        <dbReference type="EMBL" id="CUS38253.1"/>
    </source>
</evidence>
<gene>
    <name evidence="1" type="ORF">COMA2_40278</name>
</gene>
<evidence type="ECO:0008006" key="3">
    <source>
        <dbReference type="Google" id="ProtNLM"/>
    </source>
</evidence>
<dbReference type="STRING" id="1742973.COMA2_40278"/>
<sequence length="88" mass="9935">MRQACGRSEQVIVYAYGARSAEVWWESQSPALDRLKNLTVTLLPMESVRALAAMAKPAMQLQWTIQDGHIWIADGAQTLHLELQRLKS</sequence>
<dbReference type="PANTHER" id="PTHR38784">
    <property type="entry name" value="SUCROSE PHOSPHORYLASE"/>
    <property type="match status" value="1"/>
</dbReference>
<dbReference type="Gene3D" id="3.10.640.10">
    <property type="entry name" value="Restriction endonuclease-like alpha-beta roll domain"/>
    <property type="match status" value="1"/>
</dbReference>
<dbReference type="InterPro" id="IPR038590">
    <property type="entry name" value="YaeQ_sf"/>
</dbReference>
<proteinExistence type="predicted"/>
<reference evidence="2" key="1">
    <citation type="submission" date="2015-10" db="EMBL/GenBank/DDBJ databases">
        <authorList>
            <person name="Luecker S."/>
            <person name="Luecker S."/>
        </authorList>
    </citation>
    <scope>NUCLEOTIDE SEQUENCE [LARGE SCALE GENOMIC DNA]</scope>
</reference>
<dbReference type="AlphaFoldDB" id="A0A0S4LNG4"/>
<dbReference type="Pfam" id="PF07152">
    <property type="entry name" value="YaeQ"/>
    <property type="match status" value="1"/>
</dbReference>
<dbReference type="InterPro" id="IPR011335">
    <property type="entry name" value="Restrct_endonuc-II-like"/>
</dbReference>
<dbReference type="PANTHER" id="PTHR38784:SF1">
    <property type="entry name" value="SUCROSE PHOSPHORYLASE"/>
    <property type="match status" value="1"/>
</dbReference>
<organism evidence="1 2">
    <name type="scientific">Candidatus Nitrospira nitrificans</name>
    <dbReference type="NCBI Taxonomy" id="1742973"/>
    <lineage>
        <taxon>Bacteria</taxon>
        <taxon>Pseudomonadati</taxon>
        <taxon>Nitrospirota</taxon>
        <taxon>Nitrospiria</taxon>
        <taxon>Nitrospirales</taxon>
        <taxon>Nitrospiraceae</taxon>
        <taxon>Nitrospira</taxon>
    </lineage>
</organism>
<dbReference type="InterPro" id="IPR009822">
    <property type="entry name" value="YaeQ"/>
</dbReference>
<accession>A0A0S4LNG4</accession>
<keyword evidence="2" id="KW-1185">Reference proteome</keyword>
<dbReference type="EMBL" id="CZPZ01000031">
    <property type="protein sequence ID" value="CUS38253.1"/>
    <property type="molecule type" value="Genomic_DNA"/>
</dbReference>
<protein>
    <recommendedName>
        <fullName evidence="3">YaeQ family protein</fullName>
    </recommendedName>
</protein>
<name>A0A0S4LNG4_9BACT</name>
<dbReference type="SMART" id="SM01322">
    <property type="entry name" value="YaeQ"/>
    <property type="match status" value="1"/>
</dbReference>